<dbReference type="GO" id="GO:0009113">
    <property type="term" value="P:purine nucleobase biosynthetic process"/>
    <property type="evidence" value="ECO:0007669"/>
    <property type="project" value="UniProtKB-UniRule"/>
</dbReference>
<keyword evidence="7 10" id="KW-0460">Magnesium</keyword>
<protein>
    <recommendedName>
        <fullName evidence="7">Amidophosphoribosyltransferase</fullName>
        <shortName evidence="7">ATase</shortName>
        <ecNumber evidence="7">2.4.2.14</ecNumber>
    </recommendedName>
    <alternativeName>
        <fullName evidence="7">Glutamine phosphoribosylpyrophosphate amidotransferase</fullName>
        <shortName evidence="7">GPATase</shortName>
    </alternativeName>
</protein>
<evidence type="ECO:0000256" key="7">
    <source>
        <dbReference type="HAMAP-Rule" id="MF_01931"/>
    </source>
</evidence>
<evidence type="ECO:0000256" key="9">
    <source>
        <dbReference type="PIRSR" id="PIRSR000485-1"/>
    </source>
</evidence>
<dbReference type="Pfam" id="PF13537">
    <property type="entry name" value="GATase_7"/>
    <property type="match status" value="1"/>
</dbReference>
<dbReference type="InterPro" id="IPR035584">
    <property type="entry name" value="PurF_N"/>
</dbReference>
<organism evidence="13 14">
    <name type="scientific">Candidatus Glassbacteria bacterium RIFCSPLOWO2_12_FULL_58_11</name>
    <dbReference type="NCBI Taxonomy" id="1817867"/>
    <lineage>
        <taxon>Bacteria</taxon>
        <taxon>Candidatus Glassiibacteriota</taxon>
    </lineage>
</organism>
<evidence type="ECO:0000256" key="1">
    <source>
        <dbReference type="ARBA" id="ARBA00005209"/>
    </source>
</evidence>
<dbReference type="UniPathway" id="UPA00074">
    <property type="reaction ID" value="UER00124"/>
</dbReference>
<keyword evidence="7 10" id="KW-0479">Metal-binding</keyword>
<dbReference type="NCBIfam" id="TIGR01134">
    <property type="entry name" value="purF"/>
    <property type="match status" value="1"/>
</dbReference>
<comment type="pathway">
    <text evidence="1 7 8">Purine metabolism; IMP biosynthesis via de novo pathway; N(1)-(5-phospho-D-ribosyl)glycinamide from 5-phospho-alpha-D-ribose 1-diphosphate: step 1/2.</text>
</comment>
<evidence type="ECO:0000256" key="3">
    <source>
        <dbReference type="ARBA" id="ARBA00022676"/>
    </source>
</evidence>
<name>A0A1F5YMT3_9BACT</name>
<dbReference type="CDD" id="cd00715">
    <property type="entry name" value="GPATase_N"/>
    <property type="match status" value="1"/>
</dbReference>
<dbReference type="Gene3D" id="3.40.50.2020">
    <property type="match status" value="1"/>
</dbReference>
<dbReference type="PANTHER" id="PTHR11907">
    <property type="entry name" value="AMIDOPHOSPHORIBOSYLTRANSFERASE"/>
    <property type="match status" value="1"/>
</dbReference>
<evidence type="ECO:0000256" key="2">
    <source>
        <dbReference type="ARBA" id="ARBA00010138"/>
    </source>
</evidence>
<dbReference type="SUPFAM" id="SSF53271">
    <property type="entry name" value="PRTase-like"/>
    <property type="match status" value="1"/>
</dbReference>
<dbReference type="GO" id="GO:0000287">
    <property type="term" value="F:magnesium ion binding"/>
    <property type="evidence" value="ECO:0007669"/>
    <property type="project" value="UniProtKB-UniRule"/>
</dbReference>
<keyword evidence="4 7" id="KW-0808">Transferase</keyword>
<dbReference type="GO" id="GO:0051539">
    <property type="term" value="F:4 iron, 4 sulfur cluster binding"/>
    <property type="evidence" value="ECO:0007669"/>
    <property type="project" value="UniProtKB-KW"/>
</dbReference>
<dbReference type="PIRSF" id="PIRSF000485">
    <property type="entry name" value="Amd_phspho_trans"/>
    <property type="match status" value="1"/>
</dbReference>
<feature type="binding site" evidence="7 11">
    <location>
        <position position="460"/>
    </location>
    <ligand>
        <name>[4Fe-4S] cluster</name>
        <dbReference type="ChEBI" id="CHEBI:49883"/>
    </ligand>
</feature>
<keyword evidence="3 7" id="KW-0328">Glycosyltransferase</keyword>
<accession>A0A1F5YMT3</accession>
<dbReference type="InterPro" id="IPR000836">
    <property type="entry name" value="PRTase_dom"/>
</dbReference>
<dbReference type="EMBL" id="MFIX01000209">
    <property type="protein sequence ID" value="OGG01353.1"/>
    <property type="molecule type" value="Genomic_DNA"/>
</dbReference>
<gene>
    <name evidence="7" type="primary">purF</name>
    <name evidence="13" type="ORF">A3F83_00075</name>
</gene>
<evidence type="ECO:0000313" key="13">
    <source>
        <dbReference type="EMBL" id="OGG01353.1"/>
    </source>
</evidence>
<dbReference type="CDD" id="cd06223">
    <property type="entry name" value="PRTases_typeI"/>
    <property type="match status" value="1"/>
</dbReference>
<dbReference type="HAMAP" id="MF_01931">
    <property type="entry name" value="PurF"/>
    <property type="match status" value="1"/>
</dbReference>
<dbReference type="InterPro" id="IPR005854">
    <property type="entry name" value="PurF"/>
</dbReference>
<feature type="binding site" evidence="7 11">
    <location>
        <position position="259"/>
    </location>
    <ligand>
        <name>[4Fe-4S] cluster</name>
        <dbReference type="ChEBI" id="CHEBI:49883"/>
    </ligand>
</feature>
<dbReference type="AlphaFoldDB" id="A0A1F5YMT3"/>
<comment type="caution">
    <text evidence="13">The sequence shown here is derived from an EMBL/GenBank/DDBJ whole genome shotgun (WGS) entry which is preliminary data.</text>
</comment>
<comment type="cofactor">
    <cofactor evidence="7 11">
        <name>[4Fe-4S] cluster</name>
        <dbReference type="ChEBI" id="CHEBI:49883"/>
    </cofactor>
    <text evidence="7 11">Binds 1 [4Fe-4S] cluster per subunit.</text>
</comment>
<evidence type="ECO:0000259" key="12">
    <source>
        <dbReference type="PROSITE" id="PS51278"/>
    </source>
</evidence>
<dbReference type="InterPro" id="IPR029055">
    <property type="entry name" value="Ntn_hydrolases_N"/>
</dbReference>
<keyword evidence="7" id="KW-0004">4Fe-4S</keyword>
<dbReference type="GO" id="GO:0004044">
    <property type="term" value="F:amidophosphoribosyltransferase activity"/>
    <property type="evidence" value="ECO:0007669"/>
    <property type="project" value="UniProtKB-UniRule"/>
</dbReference>
<proteinExistence type="inferred from homology"/>
<feature type="binding site" evidence="7 10">
    <location>
        <position position="307"/>
    </location>
    <ligand>
        <name>Mg(2+)</name>
        <dbReference type="ChEBI" id="CHEBI:18420"/>
    </ligand>
</feature>
<keyword evidence="5 7" id="KW-0658">Purine biosynthesis</keyword>
<feature type="binding site" evidence="7 10">
    <location>
        <position position="370"/>
    </location>
    <ligand>
        <name>Mg(2+)</name>
        <dbReference type="ChEBI" id="CHEBI:18420"/>
    </ligand>
</feature>
<evidence type="ECO:0000256" key="5">
    <source>
        <dbReference type="ARBA" id="ARBA00022755"/>
    </source>
</evidence>
<sequence length="493" mass="54688">MTIPTPSDGCSARVPARDKPREYCGVFGAYNLPNAAELTYYGLYALQHRGQESAGIVSTDGDQLYIHRDTGLVVDIFHKPETLTSLKGSVAIGHNRYSTTGSSSRQNVQPLTSNFKDGFLAIGHNGNLVNTLRLRAELEEQGSIFQTSTDTEVILHLIARSTYRDPAEKIADALNQVKGAYCLVILINDELFAARDPRGYRPFTLGRLDEGWVVASETCALDLIGARVERDVEPGEILRIGRQGLQSYKPFPKKQLQQCVFELIYFSRPDSRIFGQSVDRIRRLFGRALAREHPAQGADIVISVPDSSNSAALGYAEESNIPLELGLIRNHYVGRTFIHPTQSIRDINTRIKYNPVRGVLEGKKVVVVDDSIVRGTTSRRLIRMIRQAGATEVHMRISSPPIRYPCYYGIDMPTRSELIGSSHTVDEIQTYLGVDSLGYLSEKGLDALGTLDAGNHCMACFNGNYAESFEKNFQKTMYEDIQPSLLVGEPPNP</sequence>
<dbReference type="Proteomes" id="UP000179129">
    <property type="component" value="Unassembled WGS sequence"/>
</dbReference>
<dbReference type="GO" id="GO:0006189">
    <property type="term" value="P:'de novo' IMP biosynthetic process"/>
    <property type="evidence" value="ECO:0007669"/>
    <property type="project" value="UniProtKB-UniRule"/>
</dbReference>
<feature type="domain" description="Glutamine amidotransferase type-2" evidence="12">
    <location>
        <begin position="24"/>
        <end position="243"/>
    </location>
</feature>
<evidence type="ECO:0000256" key="11">
    <source>
        <dbReference type="PIRSR" id="PIRSR000485-3"/>
    </source>
</evidence>
<evidence type="ECO:0000256" key="10">
    <source>
        <dbReference type="PIRSR" id="PIRSR000485-2"/>
    </source>
</evidence>
<evidence type="ECO:0000313" key="14">
    <source>
        <dbReference type="Proteomes" id="UP000179129"/>
    </source>
</evidence>
<feature type="binding site" evidence="7 11">
    <location>
        <position position="406"/>
    </location>
    <ligand>
        <name>[4Fe-4S] cluster</name>
        <dbReference type="ChEBI" id="CHEBI:49883"/>
    </ligand>
</feature>
<dbReference type="EC" id="2.4.2.14" evidence="7"/>
<feature type="binding site" evidence="7 11">
    <location>
        <position position="457"/>
    </location>
    <ligand>
        <name>[4Fe-4S] cluster</name>
        <dbReference type="ChEBI" id="CHEBI:49883"/>
    </ligand>
</feature>
<evidence type="ECO:0000256" key="6">
    <source>
        <dbReference type="ARBA" id="ARBA00022962"/>
    </source>
</evidence>
<comment type="cofactor">
    <cofactor evidence="7 10">
        <name>Mg(2+)</name>
        <dbReference type="ChEBI" id="CHEBI:18420"/>
    </cofactor>
    <text evidence="7 10">Binds 1 Mg(2+) ion per subunit.</text>
</comment>
<dbReference type="InterPro" id="IPR029057">
    <property type="entry name" value="PRTase-like"/>
</dbReference>
<comment type="function">
    <text evidence="7">Catalyzes the formation of phosphoribosylamine from phosphoribosylpyrophosphate (PRPP) and glutamine.</text>
</comment>
<comment type="catalytic activity">
    <reaction evidence="7 8">
        <text>5-phospho-beta-D-ribosylamine + L-glutamate + diphosphate = 5-phospho-alpha-D-ribose 1-diphosphate + L-glutamine + H2O</text>
        <dbReference type="Rhea" id="RHEA:14905"/>
        <dbReference type="ChEBI" id="CHEBI:15377"/>
        <dbReference type="ChEBI" id="CHEBI:29985"/>
        <dbReference type="ChEBI" id="CHEBI:33019"/>
        <dbReference type="ChEBI" id="CHEBI:58017"/>
        <dbReference type="ChEBI" id="CHEBI:58359"/>
        <dbReference type="ChEBI" id="CHEBI:58681"/>
        <dbReference type="EC" id="2.4.2.14"/>
    </reaction>
</comment>
<keyword evidence="7 11" id="KW-0411">Iron-sulfur</keyword>
<feature type="active site" description="Nucleophile" evidence="7 9">
    <location>
        <position position="24"/>
    </location>
</feature>
<keyword evidence="7 11" id="KW-0408">Iron</keyword>
<feature type="binding site" evidence="7 10">
    <location>
        <position position="369"/>
    </location>
    <ligand>
        <name>Mg(2+)</name>
        <dbReference type="ChEBI" id="CHEBI:18420"/>
    </ligand>
</feature>
<evidence type="ECO:0000256" key="8">
    <source>
        <dbReference type="PIRNR" id="PIRNR000485"/>
    </source>
</evidence>
<dbReference type="Gene3D" id="3.60.20.10">
    <property type="entry name" value="Glutamine Phosphoribosylpyrophosphate, subunit 1, domain 1"/>
    <property type="match status" value="1"/>
</dbReference>
<reference evidence="13 14" key="1">
    <citation type="journal article" date="2016" name="Nat. Commun.">
        <title>Thousands of microbial genomes shed light on interconnected biogeochemical processes in an aquifer system.</title>
        <authorList>
            <person name="Anantharaman K."/>
            <person name="Brown C.T."/>
            <person name="Hug L.A."/>
            <person name="Sharon I."/>
            <person name="Castelle C.J."/>
            <person name="Probst A.J."/>
            <person name="Thomas B.C."/>
            <person name="Singh A."/>
            <person name="Wilkins M.J."/>
            <person name="Karaoz U."/>
            <person name="Brodie E.L."/>
            <person name="Williams K.H."/>
            <person name="Hubbard S.S."/>
            <person name="Banfield J.F."/>
        </authorList>
    </citation>
    <scope>NUCLEOTIDE SEQUENCE [LARGE SCALE GENOMIC DNA]</scope>
</reference>
<dbReference type="InterPro" id="IPR017932">
    <property type="entry name" value="GATase_2_dom"/>
</dbReference>
<dbReference type="SUPFAM" id="SSF56235">
    <property type="entry name" value="N-terminal nucleophile aminohydrolases (Ntn hydrolases)"/>
    <property type="match status" value="1"/>
</dbReference>
<evidence type="ECO:0000256" key="4">
    <source>
        <dbReference type="ARBA" id="ARBA00022679"/>
    </source>
</evidence>
<dbReference type="STRING" id="1817867.A3F83_00075"/>
<keyword evidence="6 7" id="KW-0315">Glutamine amidotransferase</keyword>
<comment type="similarity">
    <text evidence="2 7 8">In the C-terminal section; belongs to the purine/pyrimidine phosphoribosyltransferase family.</text>
</comment>
<dbReference type="PROSITE" id="PS51278">
    <property type="entry name" value="GATASE_TYPE_2"/>
    <property type="match status" value="1"/>
</dbReference>